<keyword evidence="8" id="KW-1185">Reference proteome</keyword>
<dbReference type="InterPro" id="IPR011650">
    <property type="entry name" value="Peptidase_M20_dimer"/>
</dbReference>
<dbReference type="GeneID" id="25263751"/>
<dbReference type="HOGENOM" id="CLU_021802_11_0_1"/>
<dbReference type="OrthoDB" id="3064516at2759"/>
<dbReference type="STRING" id="1037660.A0A066WJA2"/>
<proteinExistence type="inferred from homology"/>
<feature type="domain" description="Peptidase M20 dimerisation" evidence="6">
    <location>
        <begin position="327"/>
        <end position="526"/>
    </location>
</feature>
<dbReference type="EMBL" id="JMSN01000008">
    <property type="protein sequence ID" value="KDN52638.1"/>
    <property type="molecule type" value="Genomic_DNA"/>
</dbReference>
<dbReference type="InterPro" id="IPR002933">
    <property type="entry name" value="Peptidase_M20"/>
</dbReference>
<dbReference type="SUPFAM" id="SSF53187">
    <property type="entry name" value="Zn-dependent exopeptidases"/>
    <property type="match status" value="1"/>
</dbReference>
<reference evidence="7 8" key="1">
    <citation type="submission" date="2014-05" db="EMBL/GenBank/DDBJ databases">
        <title>Draft genome sequence of a rare smut relative, Tilletiaria anomala UBC 951.</title>
        <authorList>
            <consortium name="DOE Joint Genome Institute"/>
            <person name="Toome M."/>
            <person name="Kuo A."/>
            <person name="Henrissat B."/>
            <person name="Lipzen A."/>
            <person name="Tritt A."/>
            <person name="Yoshinaga Y."/>
            <person name="Zane M."/>
            <person name="Barry K."/>
            <person name="Grigoriev I.V."/>
            <person name="Spatafora J.W."/>
            <person name="Aimea M.C."/>
        </authorList>
    </citation>
    <scope>NUCLEOTIDE SEQUENCE [LARGE SCALE GENOMIC DNA]</scope>
    <source>
        <strain evidence="7 8">UBC 951</strain>
    </source>
</reference>
<evidence type="ECO:0000256" key="1">
    <source>
        <dbReference type="ARBA" id="ARBA00006247"/>
    </source>
</evidence>
<dbReference type="OMA" id="PNTINEW"/>
<dbReference type="InParanoid" id="A0A066WJA2"/>
<dbReference type="Gene3D" id="3.40.630.10">
    <property type="entry name" value="Zn peptidases"/>
    <property type="match status" value="1"/>
</dbReference>
<evidence type="ECO:0000256" key="3">
    <source>
        <dbReference type="ARBA" id="ARBA00022723"/>
    </source>
</evidence>
<comment type="similarity">
    <text evidence="1">Belongs to the peptidase M20A family.</text>
</comment>
<organism evidence="7 8">
    <name type="scientific">Tilletiaria anomala (strain ATCC 24038 / CBS 436.72 / UBC 951)</name>
    <dbReference type="NCBI Taxonomy" id="1037660"/>
    <lineage>
        <taxon>Eukaryota</taxon>
        <taxon>Fungi</taxon>
        <taxon>Dikarya</taxon>
        <taxon>Basidiomycota</taxon>
        <taxon>Ustilaginomycotina</taxon>
        <taxon>Exobasidiomycetes</taxon>
        <taxon>Georgefischeriales</taxon>
        <taxon>Tilletiariaceae</taxon>
        <taxon>Tilletiaria</taxon>
    </lineage>
</organism>
<keyword evidence="3" id="KW-0479">Metal-binding</keyword>
<evidence type="ECO:0000256" key="5">
    <source>
        <dbReference type="ARBA" id="ARBA00022833"/>
    </source>
</evidence>
<evidence type="ECO:0000259" key="6">
    <source>
        <dbReference type="Pfam" id="PF07687"/>
    </source>
</evidence>
<dbReference type="RefSeq" id="XP_013245477.1">
    <property type="nucleotide sequence ID" value="XM_013390023.1"/>
</dbReference>
<evidence type="ECO:0000256" key="4">
    <source>
        <dbReference type="ARBA" id="ARBA00022801"/>
    </source>
</evidence>
<accession>A0A066WJA2</accession>
<evidence type="ECO:0000313" key="7">
    <source>
        <dbReference type="EMBL" id="KDN52638.1"/>
    </source>
</evidence>
<dbReference type="InterPro" id="IPR001261">
    <property type="entry name" value="ArgE/DapE_CS"/>
</dbReference>
<sequence length="715" mass="78552">MAFAKEKLGPHPHSLLLPMNHRASASESDADAHRPPWFSLGRAWIMHMLRVCVVFFISCSLIRQLADSRPSESFMDSIDSIHATLMRHAIPVEALAAARCPQQMAYNGELHPIALPGQSLLAQRLSQAIAIDTSVSDNWPAPAEDPERWTTIFKPFRDWMHTAFPKVHQPDGPVKLELVNQNGLLYTWQGSDESRKPLLLMAHQDVVPVNPKVLNDWIHPPFEGYIDKGNQTIWGRGSYDAKSWLVSIVSTLEALLEAGHVPKRTVVVSFGFDEEASGPQGAAHLGAFLHERYGDDSFSLIVDEGTPVLGPQDPANVLRLPIAMAAVAEKGSVHVSMTVQAKGGHSSFPPQHTSVGLLAKLVSAIEDSQDFGAIVTGTDADYPYRQMQCFSDSKAFPPEIKSMMDDLDWALGHPRGRHALERHASCPRRHSFTRRLAGMLAPMLDSDRRREQRIALARRRLSQALRRYPSLSNPAETTRAVDIFNGGVKVNALPESAEAIIDHRISTSSSVADVKKAYVRAIQHPARSLALSTDIFGEQTENAVSNPSEWKCTHPVEPCSFHSQEQQGHVVVRMWDENELEPAPGTPVVGEDAKPWRFVASVIRRVWQDQAREVMGGSGRGSNSSTAGSAVAEEAAGIRVIPAIMQGNTDTRYMWPLSKHIIRFGPASLLPDTTGVGGATAGVHTTNEHYHADGLVKAVDFYSTLILALEQTTEL</sequence>
<dbReference type="Pfam" id="PF01546">
    <property type="entry name" value="Peptidase_M20"/>
    <property type="match status" value="1"/>
</dbReference>
<name>A0A066WJA2_TILAU</name>
<dbReference type="GO" id="GO:0051603">
    <property type="term" value="P:proteolysis involved in protein catabolic process"/>
    <property type="evidence" value="ECO:0007669"/>
    <property type="project" value="TreeGrafter"/>
</dbReference>
<dbReference type="PROSITE" id="PS00758">
    <property type="entry name" value="ARGE_DAPE_CPG2_1"/>
    <property type="match status" value="1"/>
</dbReference>
<dbReference type="PANTHER" id="PTHR45962">
    <property type="entry name" value="N-FATTY-ACYL-AMINO ACID SYNTHASE/HYDROLASE PM20D1"/>
    <property type="match status" value="1"/>
</dbReference>
<dbReference type="Pfam" id="PF07687">
    <property type="entry name" value="M20_dimer"/>
    <property type="match status" value="1"/>
</dbReference>
<dbReference type="PANTHER" id="PTHR45962:SF1">
    <property type="entry name" value="N-FATTY-ACYL-AMINO ACID SYNTHASE_HYDROLASE PM20D1"/>
    <property type="match status" value="1"/>
</dbReference>
<dbReference type="Gene3D" id="1.10.150.900">
    <property type="match status" value="1"/>
</dbReference>
<dbReference type="Proteomes" id="UP000027361">
    <property type="component" value="Unassembled WGS sequence"/>
</dbReference>
<gene>
    <name evidence="7" type="ORF">K437DRAFT_254042</name>
</gene>
<dbReference type="GO" id="GO:0004180">
    <property type="term" value="F:carboxypeptidase activity"/>
    <property type="evidence" value="ECO:0007669"/>
    <property type="project" value="TreeGrafter"/>
</dbReference>
<evidence type="ECO:0000256" key="2">
    <source>
        <dbReference type="ARBA" id="ARBA00022670"/>
    </source>
</evidence>
<protein>
    <submittedName>
        <fullName evidence="7">Zn-dependent exopeptidase</fullName>
    </submittedName>
</protein>
<comment type="caution">
    <text evidence="7">The sequence shown here is derived from an EMBL/GenBank/DDBJ whole genome shotgun (WGS) entry which is preliminary data.</text>
</comment>
<keyword evidence="4" id="KW-0378">Hydrolase</keyword>
<keyword evidence="5" id="KW-0862">Zinc</keyword>
<dbReference type="GO" id="GO:0000328">
    <property type="term" value="C:fungal-type vacuole lumen"/>
    <property type="evidence" value="ECO:0007669"/>
    <property type="project" value="TreeGrafter"/>
</dbReference>
<dbReference type="GO" id="GO:0046872">
    <property type="term" value="F:metal ion binding"/>
    <property type="evidence" value="ECO:0007669"/>
    <property type="project" value="UniProtKB-KW"/>
</dbReference>
<keyword evidence="2" id="KW-0645">Protease</keyword>
<dbReference type="InterPro" id="IPR047177">
    <property type="entry name" value="Pept_M20A"/>
</dbReference>
<dbReference type="Gene3D" id="3.30.70.360">
    <property type="match status" value="1"/>
</dbReference>
<evidence type="ECO:0000313" key="8">
    <source>
        <dbReference type="Proteomes" id="UP000027361"/>
    </source>
</evidence>
<dbReference type="AlphaFoldDB" id="A0A066WJA2"/>